<evidence type="ECO:0008006" key="3">
    <source>
        <dbReference type="Google" id="ProtNLM"/>
    </source>
</evidence>
<accession>A0A1M5J4M5</accession>
<gene>
    <name evidence="1" type="ORF">SAMN05444320_108126</name>
</gene>
<dbReference type="AlphaFoldDB" id="A0A1M5J4M5"/>
<dbReference type="EMBL" id="FQVN01000008">
    <property type="protein sequence ID" value="SHG35325.1"/>
    <property type="molecule type" value="Genomic_DNA"/>
</dbReference>
<name>A0A1M5J4M5_STRHI</name>
<reference evidence="1 2" key="1">
    <citation type="submission" date="2016-11" db="EMBL/GenBank/DDBJ databases">
        <authorList>
            <person name="Jaros S."/>
            <person name="Januszkiewicz K."/>
            <person name="Wedrychowicz H."/>
        </authorList>
    </citation>
    <scope>NUCLEOTIDE SEQUENCE [LARGE SCALE GENOMIC DNA]</scope>
    <source>
        <strain evidence="1 2">DSM 44523</strain>
    </source>
</reference>
<evidence type="ECO:0000313" key="1">
    <source>
        <dbReference type="EMBL" id="SHG35325.1"/>
    </source>
</evidence>
<dbReference type="STRING" id="2017.SAMN05444320_108126"/>
<sequence length="93" mass="10294">MGQHVVVRPGEIMHIWGSPIVQTGTARVRLLDMANPDHPGGALRRALRLFPRRRPDDLLERSLRPCGGCGEQVHVFAEICRHCGHTLDLVAAV</sequence>
<organism evidence="1 2">
    <name type="scientific">Streptoalloteichus hindustanus</name>
    <dbReference type="NCBI Taxonomy" id="2017"/>
    <lineage>
        <taxon>Bacteria</taxon>
        <taxon>Bacillati</taxon>
        <taxon>Actinomycetota</taxon>
        <taxon>Actinomycetes</taxon>
        <taxon>Pseudonocardiales</taxon>
        <taxon>Pseudonocardiaceae</taxon>
        <taxon>Streptoalloteichus</taxon>
    </lineage>
</organism>
<keyword evidence="2" id="KW-1185">Reference proteome</keyword>
<protein>
    <recommendedName>
        <fullName evidence="3">Zinc-ribbon domain-containing protein</fullName>
    </recommendedName>
</protein>
<evidence type="ECO:0000313" key="2">
    <source>
        <dbReference type="Proteomes" id="UP000184501"/>
    </source>
</evidence>
<proteinExistence type="predicted"/>
<dbReference type="Proteomes" id="UP000184501">
    <property type="component" value="Unassembled WGS sequence"/>
</dbReference>